<sequence length="357" mass="37797">TAFLSGSRLVVLAADTITSYSLHPKTSRWTLSWSMDPAEGTTITSFAGNAIGLLAVAFSDGTVCVLIPNGDEQMKTRVDTRIPLRLTWTSDGRRLVVCGSRGLTVLSLSGAHVAEISMSAEPGSSVSYVDAVPQDRAEDSVLPCLVVGTGDSIVLTSLTGDTVSECLDEGYTNIHSRWSPTGDYLALYERHSDTLPVPVVAEAPAAPSGRSSLGATVSTLSPILEGEGEGEGWEGESEYDLSPHARHLDVLSPLGTTLCKYEVDAPISEVCWLADGDRLLVGVGSSLLLLSLHGTLRDGLAMLPDGVIMYPLPPSLSHEASAPLLAWSPNIGETRSIHVHRPITHTAVARDMLICTQ</sequence>
<dbReference type="SUPFAM" id="SSF82171">
    <property type="entry name" value="DPP6 N-terminal domain-like"/>
    <property type="match status" value="1"/>
</dbReference>
<accession>A0A9K3GMU9</accession>
<dbReference type="Proteomes" id="UP000265618">
    <property type="component" value="Unassembled WGS sequence"/>
</dbReference>
<reference evidence="1 2" key="1">
    <citation type="journal article" date="2018" name="PLoS ONE">
        <title>The draft genome of Kipferlia bialata reveals reductive genome evolution in fornicate parasites.</title>
        <authorList>
            <person name="Tanifuji G."/>
            <person name="Takabayashi S."/>
            <person name="Kume K."/>
            <person name="Takagi M."/>
            <person name="Nakayama T."/>
            <person name="Kamikawa R."/>
            <person name="Inagaki Y."/>
            <person name="Hashimoto T."/>
        </authorList>
    </citation>
    <scope>NUCLEOTIDE SEQUENCE [LARGE SCALE GENOMIC DNA]</scope>
    <source>
        <strain evidence="1">NY0173</strain>
    </source>
</reference>
<feature type="non-terminal residue" evidence="1">
    <location>
        <position position="1"/>
    </location>
</feature>
<evidence type="ECO:0000313" key="1">
    <source>
        <dbReference type="EMBL" id="GIQ88166.1"/>
    </source>
</evidence>
<organism evidence="1 2">
    <name type="scientific">Kipferlia bialata</name>
    <dbReference type="NCBI Taxonomy" id="797122"/>
    <lineage>
        <taxon>Eukaryota</taxon>
        <taxon>Metamonada</taxon>
        <taxon>Carpediemonas-like organisms</taxon>
        <taxon>Kipferlia</taxon>
    </lineage>
</organism>
<proteinExistence type="predicted"/>
<protein>
    <submittedName>
        <fullName evidence="1">Uncharacterized protein</fullName>
    </submittedName>
</protein>
<gene>
    <name evidence="1" type="ORF">KIPB_010353</name>
</gene>
<comment type="caution">
    <text evidence="1">The sequence shown here is derived from an EMBL/GenBank/DDBJ whole genome shotgun (WGS) entry which is preliminary data.</text>
</comment>
<name>A0A9K3GMU9_9EUKA</name>
<dbReference type="EMBL" id="BDIP01003827">
    <property type="protein sequence ID" value="GIQ88166.1"/>
    <property type="molecule type" value="Genomic_DNA"/>
</dbReference>
<dbReference type="AlphaFoldDB" id="A0A9K3GMU9"/>
<keyword evidence="2" id="KW-1185">Reference proteome</keyword>
<evidence type="ECO:0000313" key="2">
    <source>
        <dbReference type="Proteomes" id="UP000265618"/>
    </source>
</evidence>